<dbReference type="EMBL" id="BJZU01000017">
    <property type="protein sequence ID" value="GEP03059.1"/>
    <property type="molecule type" value="Genomic_DNA"/>
</dbReference>
<dbReference type="Proteomes" id="UP000321960">
    <property type="component" value="Unassembled WGS sequence"/>
</dbReference>
<dbReference type="RefSeq" id="WP_147024798.1">
    <property type="nucleotide sequence ID" value="NZ_BJZU01000017.1"/>
</dbReference>
<reference evidence="5" key="2">
    <citation type="journal article" date="2019" name="Int. J. Syst. Evol. Microbiol.">
        <title>The Global Catalogue of Microorganisms (GCM) 10K type strain sequencing project: providing services to taxonomists for standard genome sequencing and annotation.</title>
        <authorList>
            <consortium name="The Broad Institute Genomics Platform"/>
            <consortium name="The Broad Institute Genome Sequencing Center for Infectious Disease"/>
            <person name="Wu L."/>
            <person name="Ma J."/>
        </authorList>
    </citation>
    <scope>NUCLEOTIDE SEQUENCE [LARGE SCALE GENOMIC DNA]</scope>
    <source>
        <strain evidence="5">NBRC 107715</strain>
    </source>
</reference>
<feature type="region of interest" description="Disordered" evidence="1">
    <location>
        <begin position="206"/>
        <end position="226"/>
    </location>
</feature>
<dbReference type="EMBL" id="BSPK01000112">
    <property type="protein sequence ID" value="GLS67318.1"/>
    <property type="molecule type" value="Genomic_DNA"/>
</dbReference>
<dbReference type="Proteomes" id="UP001156856">
    <property type="component" value="Unassembled WGS sequence"/>
</dbReference>
<dbReference type="AlphaFoldDB" id="A0A512IZL7"/>
<gene>
    <name evidence="3" type="ORF">GCM10007888_57020</name>
    <name evidence="2" type="ORF">MOX02_10970</name>
</gene>
<protein>
    <submittedName>
        <fullName evidence="2">Uncharacterized protein</fullName>
    </submittedName>
</protein>
<proteinExistence type="predicted"/>
<evidence type="ECO:0000313" key="2">
    <source>
        <dbReference type="EMBL" id="GEP03059.1"/>
    </source>
</evidence>
<evidence type="ECO:0000313" key="4">
    <source>
        <dbReference type="Proteomes" id="UP000321960"/>
    </source>
</evidence>
<reference evidence="2 4" key="3">
    <citation type="submission" date="2019-07" db="EMBL/GenBank/DDBJ databases">
        <title>Whole genome shotgun sequence of Methylobacterium oxalidis NBRC 107715.</title>
        <authorList>
            <person name="Hosoyama A."/>
            <person name="Uohara A."/>
            <person name="Ohji S."/>
            <person name="Ichikawa N."/>
        </authorList>
    </citation>
    <scope>NUCLEOTIDE SEQUENCE [LARGE SCALE GENOMIC DNA]</scope>
    <source>
        <strain evidence="2 4">NBRC 107715</strain>
    </source>
</reference>
<evidence type="ECO:0000313" key="5">
    <source>
        <dbReference type="Proteomes" id="UP001156856"/>
    </source>
</evidence>
<sequence>MRDTVRTDRDLRIACENKGTLVERGQGNCRRYREECGRPSRPDICADLRQACLYKDALGKRDSSSGGLLGDALKGFNLGDPFGASPLPKYAYGGYMGAGSRLEPAGIVHRGEYVMDAATVRRLGVGTLDAVRGALPGYADGGLVGLTREMIGASRAGAANSNGGTTEVHLHSAPEGTQVTGRQTTSRKCIDIDMLADGMEKRQAGRVASGQGSLAQVVPAGRRLRD</sequence>
<keyword evidence="5" id="KW-1185">Reference proteome</keyword>
<name>A0A512IZL7_9HYPH</name>
<reference evidence="3" key="4">
    <citation type="submission" date="2023-01" db="EMBL/GenBank/DDBJ databases">
        <title>Draft genome sequence of Methylobacterium oxalidis strain NBRC 107715.</title>
        <authorList>
            <person name="Sun Q."/>
            <person name="Mori K."/>
        </authorList>
    </citation>
    <scope>NUCLEOTIDE SEQUENCE</scope>
    <source>
        <strain evidence="3">NBRC 107715</strain>
    </source>
</reference>
<dbReference type="OrthoDB" id="38641at2"/>
<comment type="caution">
    <text evidence="2">The sequence shown here is derived from an EMBL/GenBank/DDBJ whole genome shotgun (WGS) entry which is preliminary data.</text>
</comment>
<evidence type="ECO:0000256" key="1">
    <source>
        <dbReference type="SAM" id="MobiDB-lite"/>
    </source>
</evidence>
<reference evidence="3" key="1">
    <citation type="journal article" date="2014" name="Int. J. Syst. Evol. Microbiol.">
        <title>Complete genome of a new Firmicutes species belonging to the dominant human colonic microbiota ('Ruminococcus bicirculans') reveals two chromosomes and a selective capacity to utilize plant glucans.</title>
        <authorList>
            <consortium name="NISC Comparative Sequencing Program"/>
            <person name="Wegmann U."/>
            <person name="Louis P."/>
            <person name="Goesmann A."/>
            <person name="Henrissat B."/>
            <person name="Duncan S.H."/>
            <person name="Flint H.J."/>
        </authorList>
    </citation>
    <scope>NUCLEOTIDE SEQUENCE</scope>
    <source>
        <strain evidence="3">NBRC 107715</strain>
    </source>
</reference>
<accession>A0A512IZL7</accession>
<evidence type="ECO:0000313" key="3">
    <source>
        <dbReference type="EMBL" id="GLS67318.1"/>
    </source>
</evidence>
<organism evidence="2 4">
    <name type="scientific">Methylobacterium oxalidis</name>
    <dbReference type="NCBI Taxonomy" id="944322"/>
    <lineage>
        <taxon>Bacteria</taxon>
        <taxon>Pseudomonadati</taxon>
        <taxon>Pseudomonadota</taxon>
        <taxon>Alphaproteobacteria</taxon>
        <taxon>Hyphomicrobiales</taxon>
        <taxon>Methylobacteriaceae</taxon>
        <taxon>Methylobacterium</taxon>
    </lineage>
</organism>